<dbReference type="KEGG" id="nay:HYG81_12930"/>
<dbReference type="InterPro" id="IPR012347">
    <property type="entry name" value="Ferritin-like"/>
</dbReference>
<name>A0A7D6GYI7_9EURY</name>
<dbReference type="AlphaFoldDB" id="A0A7D6GYI7"/>
<dbReference type="InterPro" id="IPR010287">
    <property type="entry name" value="DUF892_YciF-like"/>
</dbReference>
<dbReference type="InterPro" id="IPR009078">
    <property type="entry name" value="Ferritin-like_SF"/>
</dbReference>
<sequence>MIESDRDLFVRELRELYHIERELEDLQSGLAEAATDEDLEDFFMAHSETTTEQLGRLEPIFDAIEAEPAPVENPALEGLRTDREGIVDDLNDPVLGDLVETELGRGIERLEITKLETLLALADRMELPDEITDPLERTKQEAENGLEQAQELTAV</sequence>
<dbReference type="SUPFAM" id="SSF47240">
    <property type="entry name" value="Ferritin-like"/>
    <property type="match status" value="1"/>
</dbReference>
<dbReference type="Pfam" id="PF05974">
    <property type="entry name" value="DUF892"/>
    <property type="match status" value="1"/>
</dbReference>
<dbReference type="Proteomes" id="UP000510869">
    <property type="component" value="Chromosome"/>
</dbReference>
<evidence type="ECO:0000313" key="2">
    <source>
        <dbReference type="Proteomes" id="UP000510869"/>
    </source>
</evidence>
<accession>A0A7D6GYI7</accession>
<dbReference type="PANTHER" id="PTHR30565">
    <property type="entry name" value="PROTEIN YCIF"/>
    <property type="match status" value="1"/>
</dbReference>
<dbReference type="EMBL" id="CP059154">
    <property type="protein sequence ID" value="QLK25005.1"/>
    <property type="molecule type" value="Genomic_DNA"/>
</dbReference>
<reference evidence="1 2" key="1">
    <citation type="submission" date="2020-07" db="EMBL/GenBank/DDBJ databases">
        <title>Natrinema (YPL30) sp. nov. and Haloterrigena xxxxxx (YPL8) sp. nov., isolated from a salt mine.</title>
        <authorList>
            <person name="Cui H."/>
        </authorList>
    </citation>
    <scope>NUCLEOTIDE SEQUENCE [LARGE SCALE GENOMIC DNA]</scope>
    <source>
        <strain evidence="1 2">YPL13</strain>
    </source>
</reference>
<protein>
    <submittedName>
        <fullName evidence="1">DUF892 family protein</fullName>
    </submittedName>
</protein>
<dbReference type="RefSeq" id="WP_180840196.1">
    <property type="nucleotide sequence ID" value="NZ_CP059154.1"/>
</dbReference>
<dbReference type="OrthoDB" id="197444at2157"/>
<organism evidence="1 2">
    <name type="scientific">Natrinema zhouii</name>
    <dbReference type="NCBI Taxonomy" id="1710539"/>
    <lineage>
        <taxon>Archaea</taxon>
        <taxon>Methanobacteriati</taxon>
        <taxon>Methanobacteriota</taxon>
        <taxon>Stenosarchaea group</taxon>
        <taxon>Halobacteria</taxon>
        <taxon>Halobacteriales</taxon>
        <taxon>Natrialbaceae</taxon>
        <taxon>Natrinema</taxon>
    </lineage>
</organism>
<gene>
    <name evidence="1" type="ORF">HYG81_12930</name>
</gene>
<dbReference type="PANTHER" id="PTHR30565:SF9">
    <property type="entry name" value="PROTEIN YCIF"/>
    <property type="match status" value="1"/>
</dbReference>
<proteinExistence type="predicted"/>
<dbReference type="GeneID" id="56144125"/>
<evidence type="ECO:0000313" key="1">
    <source>
        <dbReference type="EMBL" id="QLK25005.1"/>
    </source>
</evidence>
<dbReference type="Gene3D" id="1.20.1260.10">
    <property type="match status" value="1"/>
</dbReference>
<keyword evidence="2" id="KW-1185">Reference proteome</keyword>
<dbReference type="InterPro" id="IPR047114">
    <property type="entry name" value="YciF"/>
</dbReference>